<organism evidence="2 3">
    <name type="scientific">Coemansia javaensis</name>
    <dbReference type="NCBI Taxonomy" id="2761396"/>
    <lineage>
        <taxon>Eukaryota</taxon>
        <taxon>Fungi</taxon>
        <taxon>Fungi incertae sedis</taxon>
        <taxon>Zoopagomycota</taxon>
        <taxon>Kickxellomycotina</taxon>
        <taxon>Kickxellomycetes</taxon>
        <taxon>Kickxellales</taxon>
        <taxon>Kickxellaceae</taxon>
        <taxon>Coemansia</taxon>
    </lineage>
</organism>
<keyword evidence="1" id="KW-1133">Transmembrane helix</keyword>
<proteinExistence type="predicted"/>
<dbReference type="AlphaFoldDB" id="A0A9W8HHN9"/>
<evidence type="ECO:0000313" key="3">
    <source>
        <dbReference type="Proteomes" id="UP001140217"/>
    </source>
</evidence>
<accession>A0A9W8HHN9</accession>
<name>A0A9W8HHN9_9FUNG</name>
<keyword evidence="1" id="KW-0812">Transmembrane</keyword>
<dbReference type="EMBL" id="JANBUL010000065">
    <property type="protein sequence ID" value="KAJ2782706.1"/>
    <property type="molecule type" value="Genomic_DNA"/>
</dbReference>
<feature type="transmembrane region" description="Helical" evidence="1">
    <location>
        <begin position="168"/>
        <end position="192"/>
    </location>
</feature>
<dbReference type="OrthoDB" id="5571248at2759"/>
<sequence length="455" mass="49243">MPIRWAGRAFASIRAFQDTTDASNGSFFPAHIRFEENCAVNASAAGQAAAGAAVAAIVVWEEAASAGCFSFAQVTALLAAARAPGSSAPLRAVVFGSAVARPGASFGSPIVEPYGDLRTPDGGLFVALTSASAARLLAAAQPGPVYLRHDPGPWNDLLQTAGFRARRYLFLATSILLILYTFWEIGLMLCALTVWNWRMLMYLSAIGYLVVFTLLQPYGANSRAAAMAIYASWIVGYASLSLFIVAWGTMVRRIQQKQPVLRYNHWAHYGAAALVSLSILVRLWAFAAESYQLYAITTTLVMYEVPAVLGVQTALLVLLVWSFLRQTSRIAISVHTRSVLLNVSALCVIALAGCLCLVALGALLATPARYELGGYQAVVVLYQLGQTLLFVSILGVLWVKDRAKRTRPLFIQNELGDDDRTYPLRPPEHSSPPAHCLTLPDPVLFSQQQTPHLVP</sequence>
<evidence type="ECO:0000256" key="1">
    <source>
        <dbReference type="SAM" id="Phobius"/>
    </source>
</evidence>
<feature type="transmembrane region" description="Helical" evidence="1">
    <location>
        <begin position="266"/>
        <end position="285"/>
    </location>
</feature>
<gene>
    <name evidence="2" type="ORF">H4R18_002132</name>
</gene>
<protein>
    <submittedName>
        <fullName evidence="2">Uncharacterized protein</fullName>
    </submittedName>
</protein>
<reference evidence="2" key="1">
    <citation type="submission" date="2022-07" db="EMBL/GenBank/DDBJ databases">
        <title>Phylogenomic reconstructions and comparative analyses of Kickxellomycotina fungi.</title>
        <authorList>
            <person name="Reynolds N.K."/>
            <person name="Stajich J.E."/>
            <person name="Barry K."/>
            <person name="Grigoriev I.V."/>
            <person name="Crous P."/>
            <person name="Smith M.E."/>
        </authorList>
    </citation>
    <scope>NUCLEOTIDE SEQUENCE</scope>
    <source>
        <strain evidence="2">NBRC 105414</strain>
    </source>
</reference>
<feature type="transmembrane region" description="Helical" evidence="1">
    <location>
        <begin position="377"/>
        <end position="399"/>
    </location>
</feature>
<feature type="transmembrane region" description="Helical" evidence="1">
    <location>
        <begin position="305"/>
        <end position="324"/>
    </location>
</feature>
<keyword evidence="3" id="KW-1185">Reference proteome</keyword>
<comment type="caution">
    <text evidence="2">The sequence shown here is derived from an EMBL/GenBank/DDBJ whole genome shotgun (WGS) entry which is preliminary data.</text>
</comment>
<feature type="transmembrane region" description="Helical" evidence="1">
    <location>
        <begin position="345"/>
        <end position="365"/>
    </location>
</feature>
<evidence type="ECO:0000313" key="2">
    <source>
        <dbReference type="EMBL" id="KAJ2782706.1"/>
    </source>
</evidence>
<dbReference type="Proteomes" id="UP001140217">
    <property type="component" value="Unassembled WGS sequence"/>
</dbReference>
<keyword evidence="1" id="KW-0472">Membrane</keyword>
<feature type="transmembrane region" description="Helical" evidence="1">
    <location>
        <begin position="199"/>
        <end position="218"/>
    </location>
</feature>
<feature type="transmembrane region" description="Helical" evidence="1">
    <location>
        <begin position="224"/>
        <end position="245"/>
    </location>
</feature>